<evidence type="ECO:0000256" key="5">
    <source>
        <dbReference type="ARBA" id="ARBA00023054"/>
    </source>
</evidence>
<organism evidence="10 11">
    <name type="scientific">Orbilia oligospora</name>
    <name type="common">Nematode-trapping fungus</name>
    <name type="synonym">Arthrobotrys oligospora</name>
    <dbReference type="NCBI Taxonomy" id="2813651"/>
    <lineage>
        <taxon>Eukaryota</taxon>
        <taxon>Fungi</taxon>
        <taxon>Dikarya</taxon>
        <taxon>Ascomycota</taxon>
        <taxon>Pezizomycotina</taxon>
        <taxon>Orbiliomycetes</taxon>
        <taxon>Orbiliales</taxon>
        <taxon>Orbiliaceae</taxon>
        <taxon>Orbilia</taxon>
    </lineage>
</organism>
<dbReference type="Gene3D" id="2.130.10.10">
    <property type="entry name" value="YVTN repeat-like/Quinoprotein amine dehydrogenase"/>
    <property type="match status" value="2"/>
</dbReference>
<evidence type="ECO:0000259" key="9">
    <source>
        <dbReference type="Pfam" id="PF08232"/>
    </source>
</evidence>
<dbReference type="PANTHER" id="PTHR15653:SF0">
    <property type="entry name" value="CONNECTOR OF KINASE TO AP-1, ISOFORM E"/>
    <property type="match status" value="1"/>
</dbReference>
<feature type="compositionally biased region" description="Gly residues" evidence="8">
    <location>
        <begin position="9"/>
        <end position="19"/>
    </location>
</feature>
<dbReference type="PANTHER" id="PTHR15653">
    <property type="entry name" value="STRIATIN"/>
    <property type="match status" value="1"/>
</dbReference>
<dbReference type="Gene3D" id="1.20.5.300">
    <property type="match status" value="1"/>
</dbReference>
<dbReference type="PROSITE" id="PS50082">
    <property type="entry name" value="WD_REPEATS_2"/>
    <property type="match status" value="2"/>
</dbReference>
<dbReference type="InterPro" id="IPR036322">
    <property type="entry name" value="WD40_repeat_dom_sf"/>
</dbReference>
<feature type="region of interest" description="Disordered" evidence="8">
    <location>
        <begin position="129"/>
        <end position="148"/>
    </location>
</feature>
<evidence type="ECO:0000256" key="6">
    <source>
        <dbReference type="PROSITE-ProRule" id="PRU00221"/>
    </source>
</evidence>
<accession>A0A7C8JT32</accession>
<dbReference type="InterPro" id="IPR019775">
    <property type="entry name" value="WD40_repeat_CS"/>
</dbReference>
<dbReference type="AlphaFoldDB" id="A0A7C8JT32"/>
<feature type="compositionally biased region" description="Pro residues" evidence="8">
    <location>
        <begin position="188"/>
        <end position="199"/>
    </location>
</feature>
<feature type="coiled-coil region" evidence="7">
    <location>
        <begin position="85"/>
        <end position="112"/>
    </location>
</feature>
<evidence type="ECO:0000313" key="11">
    <source>
        <dbReference type="Proteomes" id="UP000480548"/>
    </source>
</evidence>
<feature type="repeat" description="WD" evidence="6">
    <location>
        <begin position="543"/>
        <end position="558"/>
    </location>
</feature>
<keyword evidence="3" id="KW-0677">Repeat</keyword>
<dbReference type="Pfam" id="PF08232">
    <property type="entry name" value="Striatin"/>
    <property type="match status" value="1"/>
</dbReference>
<dbReference type="EMBL" id="WIQZ01000025">
    <property type="protein sequence ID" value="KAF3137543.1"/>
    <property type="molecule type" value="Genomic_DNA"/>
</dbReference>
<evidence type="ECO:0000256" key="7">
    <source>
        <dbReference type="SAM" id="Coils"/>
    </source>
</evidence>
<dbReference type="PRINTS" id="PR00320">
    <property type="entry name" value="GPROTEINBRPT"/>
</dbReference>
<dbReference type="Pfam" id="PF00400">
    <property type="entry name" value="WD40"/>
    <property type="match status" value="5"/>
</dbReference>
<dbReference type="Proteomes" id="UP000480548">
    <property type="component" value="Unassembled WGS sequence"/>
</dbReference>
<gene>
    <name evidence="10" type="ORF">TWF703_004968</name>
</gene>
<feature type="region of interest" description="Disordered" evidence="8">
    <location>
        <begin position="1"/>
        <end position="31"/>
    </location>
</feature>
<keyword evidence="4" id="KW-0112">Calmodulin-binding</keyword>
<reference evidence="10 11" key="1">
    <citation type="submission" date="2019-06" db="EMBL/GenBank/DDBJ databases">
        <authorList>
            <person name="Palmer J.M."/>
        </authorList>
    </citation>
    <scope>NUCLEOTIDE SEQUENCE [LARGE SCALE GENOMIC DNA]</scope>
    <source>
        <strain evidence="10 11">TWF703</strain>
    </source>
</reference>
<keyword evidence="5 7" id="KW-0175">Coiled coil</keyword>
<dbReference type="InterPro" id="IPR020472">
    <property type="entry name" value="WD40_PAC1"/>
</dbReference>
<dbReference type="InterPro" id="IPR001680">
    <property type="entry name" value="WD40_rpt"/>
</dbReference>
<evidence type="ECO:0000256" key="8">
    <source>
        <dbReference type="SAM" id="MobiDB-lite"/>
    </source>
</evidence>
<dbReference type="PROSITE" id="PS50294">
    <property type="entry name" value="WD_REPEATS_REGION"/>
    <property type="match status" value="1"/>
</dbReference>
<comment type="caution">
    <text evidence="10">The sequence shown here is derived from an EMBL/GenBank/DDBJ whole genome shotgun (WGS) entry which is preliminary data.</text>
</comment>
<feature type="region of interest" description="Disordered" evidence="8">
    <location>
        <begin position="356"/>
        <end position="381"/>
    </location>
</feature>
<keyword evidence="2 6" id="KW-0853">WD repeat</keyword>
<evidence type="ECO:0000256" key="1">
    <source>
        <dbReference type="ARBA" id="ARBA00009616"/>
    </source>
</evidence>
<dbReference type="SUPFAM" id="SSF50978">
    <property type="entry name" value="WD40 repeat-like"/>
    <property type="match status" value="1"/>
</dbReference>
<evidence type="ECO:0000256" key="3">
    <source>
        <dbReference type="ARBA" id="ARBA00022737"/>
    </source>
</evidence>
<dbReference type="PROSITE" id="PS00678">
    <property type="entry name" value="WD_REPEATS_1"/>
    <property type="match status" value="1"/>
</dbReference>
<dbReference type="SMART" id="SM00320">
    <property type="entry name" value="WD40"/>
    <property type="match status" value="6"/>
</dbReference>
<comment type="similarity">
    <text evidence="1">Belongs to the WD repeat striatin family.</text>
</comment>
<name>A0A7C8JT32_ORBOL</name>
<proteinExistence type="inferred from homology"/>
<protein>
    <recommendedName>
        <fullName evidence="9">Striatin N-terminal domain-containing protein</fullName>
    </recommendedName>
</protein>
<feature type="region of interest" description="Disordered" evidence="8">
    <location>
        <begin position="187"/>
        <end position="206"/>
    </location>
</feature>
<feature type="repeat" description="WD" evidence="6">
    <location>
        <begin position="713"/>
        <end position="754"/>
    </location>
</feature>
<dbReference type="InterPro" id="IPR051488">
    <property type="entry name" value="WD_repeat_striatin"/>
</dbReference>
<dbReference type="InterPro" id="IPR015943">
    <property type="entry name" value="WD40/YVTN_repeat-like_dom_sf"/>
</dbReference>
<feature type="domain" description="Striatin N-terminal" evidence="9">
    <location>
        <begin position="69"/>
        <end position="188"/>
    </location>
</feature>
<evidence type="ECO:0000256" key="4">
    <source>
        <dbReference type="ARBA" id="ARBA00022860"/>
    </source>
</evidence>
<evidence type="ECO:0000313" key="10">
    <source>
        <dbReference type="EMBL" id="KAF3137543.1"/>
    </source>
</evidence>
<dbReference type="InterPro" id="IPR013258">
    <property type="entry name" value="Striatin_N"/>
</dbReference>
<dbReference type="GO" id="GO:0005516">
    <property type="term" value="F:calmodulin binding"/>
    <property type="evidence" value="ECO:0007669"/>
    <property type="project" value="UniProtKB-KW"/>
</dbReference>
<evidence type="ECO:0000256" key="2">
    <source>
        <dbReference type="ARBA" id="ARBA00022574"/>
    </source>
</evidence>
<sequence>MAWQSHNAGGAGDGGGAQGAGAPAGIHPGQPTGTEYTLQGKYCGFPTSRLLCPRLGITAMEWLLWCYLGVMRFLQTEWHRHERERNQWEIERAEMRARIAKLEGESSAAKRLQQGYLKRVKMLESALKQERSKSAKVNGAPSEDSEDQLKNIIPEIPQISLRSEEARKKSRHYLDECLKEITYLLLPPNHPPPPNPPQNVDPVTGAPLPTEQQISSIPPFPHQLASQQIQKFPDTQPTGNGVAFSRSLHPAPISILPSPPVALPHQTSQPNNTNLPYSHAHENRQNHVIAKQVPSEAQSVVDTQLPDEISEKVTYKNDALGDPLDSADTGRISLRRIGRPKAVATESMDDAWDFEEEKPQPPVTEQQPQAAPPGSARRKSITRRRLSQEAALSALKQEPGTNHKVKFQLRGHLDVVRAITFTGGGSAIEPEICSGGDDGVIKRWTIPGGYLNPGMSDVDVACTFTHRGHTAMVTSLASSHTASLSGGLSNDCEGWIFSGSADTTVKVWQKGRVEARATLVGHTDVVWAVCVLPISRLDNRITIVSGSADGTIKIWTVSPPVKSAHSSVRSTQSNFLNSAGKEEFSSHLVTTISREGGASPTAITPLSPTGETFIVAWNDASVLIYDSQTGEELVGMSSLESYDGTPATGVNTVVATTLGISDVDPKEGVEEEAVGGGATGGGRDGITGVVIAGTEDRFVRFYDANSGQCTYNMLAHPAAISSLALQTELKMLVSAAHDGSLRFWDLEKRACIQELPAHRLMREEGACVVVWSADGRWVVSGGGDGVVKVYTR</sequence>